<dbReference type="PANTHER" id="PTHR36836:SF1">
    <property type="entry name" value="COLANIC ACID BIOSYNTHESIS PROTEIN WCAK"/>
    <property type="match status" value="1"/>
</dbReference>
<dbReference type="InterPro" id="IPR007345">
    <property type="entry name" value="Polysacch_pyruvyl_Trfase"/>
</dbReference>
<dbReference type="Proteomes" id="UP000095597">
    <property type="component" value="Unassembled WGS sequence"/>
</dbReference>
<dbReference type="RefSeq" id="WP_055215197.1">
    <property type="nucleotide sequence ID" value="NZ_CYXO01000023.1"/>
</dbReference>
<sequence length="383" mass="43901">MRIALYGNGSSGNHGCEAIVRGTYTLIKEPLTILSEEMDEDIIYGLAKFCNVLDAKNGKISKARLIRAYMKLKLKNNYTDMDGLPYVDSIKKIKGKVDFALSAGGDNYCYENQAFYAFLNKEYQKKGIKTVLWGCSIEPEVIKKKKVLEDLKSYNLIVARESITYQSLKEIGANVILNPDPAFYMKSEKCILDKRFENGDVIGVNISPMIISNEKCNGSAYENYRKMIEYILNHTSMYIALIPHVVWKQNDDRTILQKIYKEFNYNERIILVNDHTAPQLKYIISKCRIFVGARTHSTIAAYSTEVPTLVVGYSVKARGIAKDIFGTDQNYVLPVQELRNGEELTNAFQWIQEREIHIRKHLKETIPNYVEQGRKIKTILEKI</sequence>
<evidence type="ECO:0000313" key="3">
    <source>
        <dbReference type="Proteomes" id="UP000095597"/>
    </source>
</evidence>
<proteinExistence type="predicted"/>
<dbReference type="PANTHER" id="PTHR36836">
    <property type="entry name" value="COLANIC ACID BIOSYNTHESIS PROTEIN WCAK"/>
    <property type="match status" value="1"/>
</dbReference>
<accession>A0A173VDE1</accession>
<gene>
    <name evidence="2" type="ORF">ERS852573_02780</name>
</gene>
<dbReference type="Pfam" id="PF04230">
    <property type="entry name" value="PS_pyruv_trans"/>
    <property type="match status" value="1"/>
</dbReference>
<feature type="domain" description="Polysaccharide pyruvyl transferase" evidence="1">
    <location>
        <begin position="44"/>
        <end position="314"/>
    </location>
</feature>
<evidence type="ECO:0000313" key="2">
    <source>
        <dbReference type="EMBL" id="CUN24205.1"/>
    </source>
</evidence>
<name>A0A173VDE1_9FIRM</name>
<dbReference type="AlphaFoldDB" id="A0A173VDE1"/>
<organism evidence="2 3">
    <name type="scientific">Dorea longicatena</name>
    <dbReference type="NCBI Taxonomy" id="88431"/>
    <lineage>
        <taxon>Bacteria</taxon>
        <taxon>Bacillati</taxon>
        <taxon>Bacillota</taxon>
        <taxon>Clostridia</taxon>
        <taxon>Lachnospirales</taxon>
        <taxon>Lachnospiraceae</taxon>
        <taxon>Dorea</taxon>
    </lineage>
</organism>
<dbReference type="EMBL" id="CYXO01000023">
    <property type="protein sequence ID" value="CUN24205.1"/>
    <property type="molecule type" value="Genomic_DNA"/>
</dbReference>
<reference evidence="2 3" key="1">
    <citation type="submission" date="2015-09" db="EMBL/GenBank/DDBJ databases">
        <authorList>
            <consortium name="Pathogen Informatics"/>
        </authorList>
    </citation>
    <scope>NUCLEOTIDE SEQUENCE [LARGE SCALE GENOMIC DNA]</scope>
    <source>
        <strain evidence="2 3">2789STDY5834961</strain>
    </source>
</reference>
<protein>
    <submittedName>
        <fullName evidence="2">Colanic acid biosynthesis protein</fullName>
    </submittedName>
</protein>
<evidence type="ECO:0000259" key="1">
    <source>
        <dbReference type="Pfam" id="PF04230"/>
    </source>
</evidence>